<evidence type="ECO:0000256" key="1">
    <source>
        <dbReference type="ARBA" id="ARBA00001917"/>
    </source>
</evidence>
<dbReference type="EC" id="1.14.13.39" evidence="4"/>
<dbReference type="InterPro" id="IPR017938">
    <property type="entry name" value="Riboflavin_synthase-like_b-brl"/>
</dbReference>
<keyword evidence="11" id="KW-0560">Oxidoreductase</keyword>
<dbReference type="InterPro" id="IPR039261">
    <property type="entry name" value="FNR_nucleotide-bd"/>
</dbReference>
<dbReference type="Gene3D" id="3.90.440.10">
    <property type="entry name" value="Nitric Oxide Synthase,Heme Domain,Chain A domain 2"/>
    <property type="match status" value="1"/>
</dbReference>
<keyword evidence="8" id="KW-0479">Metal-binding</keyword>
<dbReference type="Gene3D" id="3.90.1230.10">
    <property type="entry name" value="Nitric Oxide Synthase, Chain A, domain 3"/>
    <property type="match status" value="1"/>
</dbReference>
<evidence type="ECO:0000256" key="6">
    <source>
        <dbReference type="ARBA" id="ARBA00022630"/>
    </source>
</evidence>
<dbReference type="SUPFAM" id="SSF52218">
    <property type="entry name" value="Flavoproteins"/>
    <property type="match status" value="1"/>
</dbReference>
<evidence type="ECO:0000313" key="16">
    <source>
        <dbReference type="EMBL" id="THU86598.1"/>
    </source>
</evidence>
<dbReference type="GO" id="GO:0010181">
    <property type="term" value="F:FMN binding"/>
    <property type="evidence" value="ECO:0007669"/>
    <property type="project" value="InterPro"/>
</dbReference>
<dbReference type="InterPro" id="IPR008254">
    <property type="entry name" value="Flavodoxin/NO_synth"/>
</dbReference>
<dbReference type="InterPro" id="IPR001709">
    <property type="entry name" value="Flavoprot_Pyr_Nucl_cyt_Rdtase"/>
</dbReference>
<keyword evidence="7" id="KW-0288">FMN</keyword>
<dbReference type="Gene3D" id="3.40.50.80">
    <property type="entry name" value="Nucleotide-binding domain of ferredoxin-NADP reductase (FNR) module"/>
    <property type="match status" value="1"/>
</dbReference>
<comment type="cofactor">
    <cofactor evidence="1">
        <name>FMN</name>
        <dbReference type="ChEBI" id="CHEBI:58210"/>
    </cofactor>
</comment>
<keyword evidence="5" id="KW-0349">Heme</keyword>
<name>A0A4S8LDY0_DENBC</name>
<evidence type="ECO:0000256" key="5">
    <source>
        <dbReference type="ARBA" id="ARBA00022617"/>
    </source>
</evidence>
<evidence type="ECO:0000256" key="8">
    <source>
        <dbReference type="ARBA" id="ARBA00022723"/>
    </source>
</evidence>
<dbReference type="Gene3D" id="2.40.30.10">
    <property type="entry name" value="Translation factors"/>
    <property type="match status" value="1"/>
</dbReference>
<dbReference type="PROSITE" id="PS51384">
    <property type="entry name" value="FAD_FR"/>
    <property type="match status" value="1"/>
</dbReference>
<evidence type="ECO:0000256" key="3">
    <source>
        <dbReference type="ARBA" id="ARBA00006267"/>
    </source>
</evidence>
<keyword evidence="9" id="KW-0274">FAD</keyword>
<dbReference type="PRINTS" id="PR00369">
    <property type="entry name" value="FLAVODOXIN"/>
</dbReference>
<evidence type="ECO:0000256" key="2">
    <source>
        <dbReference type="ARBA" id="ARBA00001974"/>
    </source>
</evidence>
<organism evidence="16 17">
    <name type="scientific">Dendrothele bispora (strain CBS 962.96)</name>
    <dbReference type="NCBI Taxonomy" id="1314807"/>
    <lineage>
        <taxon>Eukaryota</taxon>
        <taxon>Fungi</taxon>
        <taxon>Dikarya</taxon>
        <taxon>Basidiomycota</taxon>
        <taxon>Agaricomycotina</taxon>
        <taxon>Agaricomycetes</taxon>
        <taxon>Agaricomycetidae</taxon>
        <taxon>Agaricales</taxon>
        <taxon>Agaricales incertae sedis</taxon>
        <taxon>Dendrothele</taxon>
    </lineage>
</organism>
<dbReference type="Pfam" id="PF00175">
    <property type="entry name" value="NAD_binding_1"/>
    <property type="match status" value="1"/>
</dbReference>
<evidence type="ECO:0000256" key="9">
    <source>
        <dbReference type="ARBA" id="ARBA00022827"/>
    </source>
</evidence>
<comment type="similarity">
    <text evidence="3">Belongs to the NOS family.</text>
</comment>
<evidence type="ECO:0000256" key="4">
    <source>
        <dbReference type="ARBA" id="ARBA00012989"/>
    </source>
</evidence>
<dbReference type="InterPro" id="IPR017927">
    <property type="entry name" value="FAD-bd_FR_type"/>
</dbReference>
<keyword evidence="10" id="KW-0112">Calmodulin-binding</keyword>
<feature type="region of interest" description="Disordered" evidence="13">
    <location>
        <begin position="53"/>
        <end position="73"/>
    </location>
</feature>
<dbReference type="Proteomes" id="UP000297245">
    <property type="component" value="Unassembled WGS sequence"/>
</dbReference>
<dbReference type="InterPro" id="IPR001094">
    <property type="entry name" value="Flavdoxin-like"/>
</dbReference>
<evidence type="ECO:0000256" key="13">
    <source>
        <dbReference type="SAM" id="MobiDB-lite"/>
    </source>
</evidence>
<dbReference type="SUPFAM" id="SSF52343">
    <property type="entry name" value="Ferredoxin reductase-like, C-terminal NADP-linked domain"/>
    <property type="match status" value="1"/>
</dbReference>
<dbReference type="SUPFAM" id="SSF63380">
    <property type="entry name" value="Riboflavin synthase domain-like"/>
    <property type="match status" value="1"/>
</dbReference>
<keyword evidence="6" id="KW-0285">Flavoprotein</keyword>
<evidence type="ECO:0000256" key="11">
    <source>
        <dbReference type="ARBA" id="ARBA00023002"/>
    </source>
</evidence>
<dbReference type="AlphaFoldDB" id="A0A4S8LDY0"/>
<dbReference type="InterPro" id="IPR036119">
    <property type="entry name" value="NOS_N_sf"/>
</dbReference>
<dbReference type="EMBL" id="ML179490">
    <property type="protein sequence ID" value="THU86598.1"/>
    <property type="molecule type" value="Genomic_DNA"/>
</dbReference>
<dbReference type="Pfam" id="PF00258">
    <property type="entry name" value="Flavodoxin_1"/>
    <property type="match status" value="1"/>
</dbReference>
<dbReference type="InterPro" id="IPR044944">
    <property type="entry name" value="NOS_dom_3"/>
</dbReference>
<dbReference type="PROSITE" id="PS50902">
    <property type="entry name" value="FLAVODOXIN_LIKE"/>
    <property type="match status" value="1"/>
</dbReference>
<feature type="domain" description="FAD-binding FR-type" evidence="15">
    <location>
        <begin position="693"/>
        <end position="866"/>
    </location>
</feature>
<gene>
    <name evidence="16" type="ORF">K435DRAFT_868134</name>
</gene>
<dbReference type="InterPro" id="IPR050607">
    <property type="entry name" value="NOS"/>
</dbReference>
<keyword evidence="17" id="KW-1185">Reference proteome</keyword>
<dbReference type="GO" id="GO:0005516">
    <property type="term" value="F:calmodulin binding"/>
    <property type="evidence" value="ECO:0007669"/>
    <property type="project" value="UniProtKB-KW"/>
</dbReference>
<dbReference type="GO" id="GO:0004517">
    <property type="term" value="F:nitric-oxide synthase activity"/>
    <property type="evidence" value="ECO:0007669"/>
    <property type="project" value="UniProtKB-EC"/>
</dbReference>
<keyword evidence="12" id="KW-0408">Iron</keyword>
<dbReference type="PRINTS" id="PR00371">
    <property type="entry name" value="FPNCR"/>
</dbReference>
<dbReference type="InterPro" id="IPR001433">
    <property type="entry name" value="OxRdtase_FAD/NAD-bd"/>
</dbReference>
<dbReference type="GO" id="GO:0006809">
    <property type="term" value="P:nitric oxide biosynthetic process"/>
    <property type="evidence" value="ECO:0007669"/>
    <property type="project" value="InterPro"/>
</dbReference>
<accession>A0A4S8LDY0</accession>
<sequence>MSSVQSSHYRSTKSPVLLTQPLYNGGDNKLELSGKGLLIDKDLPDNAEDTLLQKHQPTRNSMPENIVPTTNITSGRKQCPFKLPTSCQDNICHGSLMEKPGSVVGGTDRSTAEIWAEADEYIREYYQENKLPNEQRDLRLNEIQKLILDKGYYTHTYNELSFGVKTAWRNSRRCVMRSQWSALFLCRFIPIFHFVTRNVIQTIDRRDVTTSEEMLDACFDHLRVGHNAGRIRPTMTIFPQKLPGRTGPRIWNHQLTRYAAYRLPDGTIIGDSANLELTDVAIRQGWTPKYGRWDILPLIVSAEGEAPTWRDVPEDCYKEVKISHPTLPWFEELDLQWTDHPPVSAFVITIGGVDYCAAPFSGWYLGTEVAARNLGDEHRYNALPEIATRLGLPMNNRSLWRDRAVVELNHAILYSFDKAKVTIIDHHSASDSFVAHYEKEIKTRGHCPADWVWLTPPSSSSTTTIFHQEMYSYLCKPAVIPLSEKPWDTYFRETGIDYRPTTSHLTPITPEENEDRIILAYGTETGTSERYTKKFHKYLRSRMPTVQMALVGLDDLELSDLQGIVCIVTSSFGEGEPPSNAIQFRDKLNHAVTGKSGFSLLNFRYAVLGLGSTNYTETYQNFPRLIDRSLASLKARRIIPLGELDDCDAAGSEDIFENWIKTLAIAIEVGTESTDIEPADSKPSFAQTIDKFRTYQDVKLSRSKPTFSSLGRDTYHVELATCNGSHFKYLEGDHISILPNSTEEQLELVQDFVRMWGQQIINNDTVSTIINCYVDLNIALTSHSLLQKPNLVKEDELSNLIRSLPLKSPRMFSISSSPAYHPSILHIAIARLEHGQLSVPLTSILNEGELTPTFQAVIRTSTFHLPEDLGVPVILVGCGTGVGPLRGMMHGRLAALKGSSDELFRGPIVCFTGFRAPQEHFYLAEFTEEAKAGRISHYPAYSRFDNQSSHVGDLMYVHSTEVAKLLGKGGVIFICGSHVVRGNVEEALLKIGQKELGLSEEYAQDYLTRLKRERRFMSSTYSRTH</sequence>
<dbReference type="GO" id="GO:0046872">
    <property type="term" value="F:metal ion binding"/>
    <property type="evidence" value="ECO:0007669"/>
    <property type="project" value="UniProtKB-KW"/>
</dbReference>
<evidence type="ECO:0000313" key="17">
    <source>
        <dbReference type="Proteomes" id="UP000297245"/>
    </source>
</evidence>
<evidence type="ECO:0000259" key="15">
    <source>
        <dbReference type="PROSITE" id="PS51384"/>
    </source>
</evidence>
<dbReference type="InterPro" id="IPR029039">
    <property type="entry name" value="Flavoprotein-like_sf"/>
</dbReference>
<dbReference type="Gene3D" id="3.40.50.360">
    <property type="match status" value="1"/>
</dbReference>
<dbReference type="Pfam" id="PF02898">
    <property type="entry name" value="NO_synthase"/>
    <property type="match status" value="1"/>
</dbReference>
<dbReference type="OrthoDB" id="2153534at2759"/>
<comment type="cofactor">
    <cofactor evidence="2">
        <name>FAD</name>
        <dbReference type="ChEBI" id="CHEBI:57692"/>
    </cofactor>
</comment>
<evidence type="ECO:0000259" key="14">
    <source>
        <dbReference type="PROSITE" id="PS50902"/>
    </source>
</evidence>
<dbReference type="InterPro" id="IPR044940">
    <property type="entry name" value="NOS_dom_2"/>
</dbReference>
<evidence type="ECO:0000256" key="7">
    <source>
        <dbReference type="ARBA" id="ARBA00022643"/>
    </source>
</evidence>
<evidence type="ECO:0000256" key="12">
    <source>
        <dbReference type="ARBA" id="ARBA00023004"/>
    </source>
</evidence>
<proteinExistence type="inferred from homology"/>
<dbReference type="Gene3D" id="3.90.340.10">
    <property type="entry name" value="Nitric Oxide Synthase, Chain A, domain 1"/>
    <property type="match status" value="1"/>
</dbReference>
<reference evidence="16 17" key="1">
    <citation type="journal article" date="2019" name="Nat. Ecol. Evol.">
        <title>Megaphylogeny resolves global patterns of mushroom evolution.</title>
        <authorList>
            <person name="Varga T."/>
            <person name="Krizsan K."/>
            <person name="Foldi C."/>
            <person name="Dima B."/>
            <person name="Sanchez-Garcia M."/>
            <person name="Sanchez-Ramirez S."/>
            <person name="Szollosi G.J."/>
            <person name="Szarkandi J.G."/>
            <person name="Papp V."/>
            <person name="Albert L."/>
            <person name="Andreopoulos W."/>
            <person name="Angelini C."/>
            <person name="Antonin V."/>
            <person name="Barry K.W."/>
            <person name="Bougher N.L."/>
            <person name="Buchanan P."/>
            <person name="Buyck B."/>
            <person name="Bense V."/>
            <person name="Catcheside P."/>
            <person name="Chovatia M."/>
            <person name="Cooper J."/>
            <person name="Damon W."/>
            <person name="Desjardin D."/>
            <person name="Finy P."/>
            <person name="Geml J."/>
            <person name="Haridas S."/>
            <person name="Hughes K."/>
            <person name="Justo A."/>
            <person name="Karasinski D."/>
            <person name="Kautmanova I."/>
            <person name="Kiss B."/>
            <person name="Kocsube S."/>
            <person name="Kotiranta H."/>
            <person name="LaButti K.M."/>
            <person name="Lechner B.E."/>
            <person name="Liimatainen K."/>
            <person name="Lipzen A."/>
            <person name="Lukacs Z."/>
            <person name="Mihaltcheva S."/>
            <person name="Morgado L.N."/>
            <person name="Niskanen T."/>
            <person name="Noordeloos M.E."/>
            <person name="Ohm R.A."/>
            <person name="Ortiz-Santana B."/>
            <person name="Ovrebo C."/>
            <person name="Racz N."/>
            <person name="Riley R."/>
            <person name="Savchenko A."/>
            <person name="Shiryaev A."/>
            <person name="Soop K."/>
            <person name="Spirin V."/>
            <person name="Szebenyi C."/>
            <person name="Tomsovsky M."/>
            <person name="Tulloss R.E."/>
            <person name="Uehling J."/>
            <person name="Grigoriev I.V."/>
            <person name="Vagvolgyi C."/>
            <person name="Papp T."/>
            <person name="Martin F.M."/>
            <person name="Miettinen O."/>
            <person name="Hibbett D.S."/>
            <person name="Nagy L.G."/>
        </authorList>
    </citation>
    <scope>NUCLEOTIDE SEQUENCE [LARGE SCALE GENOMIC DNA]</scope>
    <source>
        <strain evidence="16 17">CBS 962.96</strain>
    </source>
</reference>
<dbReference type="InterPro" id="IPR044943">
    <property type="entry name" value="NOS_dom_1"/>
</dbReference>
<dbReference type="PANTHER" id="PTHR43410:SF1">
    <property type="entry name" value="NITRIC OXIDE SYNTHASE"/>
    <property type="match status" value="1"/>
</dbReference>
<feature type="domain" description="Flavodoxin-like" evidence="14">
    <location>
        <begin position="517"/>
        <end position="664"/>
    </location>
</feature>
<dbReference type="PANTHER" id="PTHR43410">
    <property type="entry name" value="NITRIC OXIDE SYNTHASE OXYGENASE"/>
    <property type="match status" value="1"/>
</dbReference>
<protein>
    <recommendedName>
        <fullName evidence="4">nitric-oxide synthase (NADPH)</fullName>
        <ecNumber evidence="4">1.14.13.39</ecNumber>
    </recommendedName>
</protein>
<dbReference type="SUPFAM" id="SSF56512">
    <property type="entry name" value="Nitric oxide (NO) synthase oxygenase domain"/>
    <property type="match status" value="1"/>
</dbReference>
<evidence type="ECO:0000256" key="10">
    <source>
        <dbReference type="ARBA" id="ARBA00022860"/>
    </source>
</evidence>
<dbReference type="InterPro" id="IPR004030">
    <property type="entry name" value="NOS_N"/>
</dbReference>